<dbReference type="AlphaFoldDB" id="A0A5C6CQ48"/>
<evidence type="ECO:0000259" key="2">
    <source>
        <dbReference type="Pfam" id="PF18675"/>
    </source>
</evidence>
<name>A0A5C6CQ48_9BACT</name>
<dbReference type="GO" id="GO:0047488">
    <property type="term" value="F:heparin lyase activity"/>
    <property type="evidence" value="ECO:0007669"/>
    <property type="project" value="UniProtKB-EC"/>
</dbReference>
<dbReference type="OrthoDB" id="175534at2"/>
<accession>A0A5C6CQ48</accession>
<organism evidence="3 4">
    <name type="scientific">Novipirellula galeiformis</name>
    <dbReference type="NCBI Taxonomy" id="2528004"/>
    <lineage>
        <taxon>Bacteria</taxon>
        <taxon>Pseudomonadati</taxon>
        <taxon>Planctomycetota</taxon>
        <taxon>Planctomycetia</taxon>
        <taxon>Pirellulales</taxon>
        <taxon>Pirellulaceae</taxon>
        <taxon>Novipirellula</taxon>
    </lineage>
</organism>
<feature type="domain" description="Heparinase II C-terminal" evidence="2">
    <location>
        <begin position="834"/>
        <end position="907"/>
    </location>
</feature>
<evidence type="ECO:0000313" key="3">
    <source>
        <dbReference type="EMBL" id="TWU26612.1"/>
    </source>
</evidence>
<dbReference type="RefSeq" id="WP_146592930.1">
    <property type="nucleotide sequence ID" value="NZ_SJPT01000001.1"/>
</dbReference>
<evidence type="ECO:0000313" key="4">
    <source>
        <dbReference type="Proteomes" id="UP000316304"/>
    </source>
</evidence>
<keyword evidence="3" id="KW-0456">Lyase</keyword>
<feature type="compositionally biased region" description="Polar residues" evidence="1">
    <location>
        <begin position="624"/>
        <end position="642"/>
    </location>
</feature>
<proteinExistence type="predicted"/>
<comment type="caution">
    <text evidence="3">The sequence shown here is derived from an EMBL/GenBank/DDBJ whole genome shotgun (WGS) entry which is preliminary data.</text>
</comment>
<dbReference type="Gene3D" id="1.50.10.100">
    <property type="entry name" value="Chondroitin AC/alginate lyase"/>
    <property type="match status" value="1"/>
</dbReference>
<sequence length="912" mass="102005">MPNTTTTISTLAVLGLLHLTLAAGGLVHAEQPPFVAGKPYRITAEHAVLNTETTEIVAESRLNSKQGITLKPKAAAAVESDRDPSDISFSIKAPAAGLYVISTYAVVDDEGAALMEKAKGKYDSLFMKLQIDDERPTKRVVYVPWNRPRQETGKFHLNGQDQQLKLWLPRGVRLGYIELRTYTPPAVPEKAQAYQPPVVPPKTRPRLWVNEASLQTVKERLTVGENAAVWEKLTASAKKPFVFKFSSSEEVPFNAALEKTAEIKAFYYLMTGDKAVGREAVQLTADYLSHVEFGNVLDVTREIGRAIYTASVVYDWCHDLMSEAEQSLLREHLMRLSIDMECGWPPFRQSVVNGHGNEAQVNRDLLAMSIALYGDDSKPYQYTSHLILEDLVPMRKFEYQSPRHNQGVNYGAYRFGWEMHAAWLFYRMTGQPVFDENLKGVRKFWQYMRLPDGQMLRDGDGFNAGRPGTFYYWRHPQTMLLMYAYANDPVLKGDFERQGGLAGNPVLFLLLNDPNLKSIESLDSLPLTIDFGPILGSMIARTGWDISLDSNDVVAEIKGGGFHFGNHQHSDAGALQIYYRGQQVADLGVYKFYGTPYDVNFNKRSIAHSMMLARDPDEKFLNTESNDGGTRYNQSHPRTPAQTKRDPKFHNGKVVSTDFGPSKQTPAYSYFKADLTSAYSAKMEQYTRGFCFLNLQRDDVPAAIILTDDMTTANPAFQKYWQINTLEPPQQTADGVILQNKRGELVGKTHVNMLVPAATDRQTEIFSGKKANSSFEFQYDAPPTYHPEASGHRIMISPKTANQQDRFLTVFQMTAGDAKPLKVEFSETEQNFVVHLADRVVSMSKGSALLEASFTIQVLGEGKRQVLLTGLKPGNWNVQSGDGKQITAAKVSAGQNTMYFEANAGEFLVTPK</sequence>
<dbReference type="EMBL" id="SJPT01000001">
    <property type="protein sequence ID" value="TWU26612.1"/>
    <property type="molecule type" value="Genomic_DNA"/>
</dbReference>
<dbReference type="Gene3D" id="2.70.98.70">
    <property type="match status" value="1"/>
</dbReference>
<keyword evidence="4" id="KW-1185">Reference proteome</keyword>
<feature type="region of interest" description="Disordered" evidence="1">
    <location>
        <begin position="624"/>
        <end position="657"/>
    </location>
</feature>
<dbReference type="EC" id="4.2.2.7" evidence="3"/>
<dbReference type="Pfam" id="PF18675">
    <property type="entry name" value="HepII_C"/>
    <property type="match status" value="1"/>
</dbReference>
<dbReference type="Proteomes" id="UP000316304">
    <property type="component" value="Unassembled WGS sequence"/>
</dbReference>
<dbReference type="Gene3D" id="2.60.40.2750">
    <property type="match status" value="1"/>
</dbReference>
<protein>
    <submittedName>
        <fullName evidence="3">Heparin and heparin-sulfate lyase</fullName>
        <ecNumber evidence="3">4.2.2.7</ecNumber>
    </submittedName>
</protein>
<gene>
    <name evidence="3" type="primary">hepB</name>
    <name evidence="3" type="ORF">Pla52o_04650</name>
</gene>
<reference evidence="3 4" key="1">
    <citation type="submission" date="2019-02" db="EMBL/GenBank/DDBJ databases">
        <title>Deep-cultivation of Planctomycetes and their phenomic and genomic characterization uncovers novel biology.</title>
        <authorList>
            <person name="Wiegand S."/>
            <person name="Jogler M."/>
            <person name="Boedeker C."/>
            <person name="Pinto D."/>
            <person name="Vollmers J."/>
            <person name="Rivas-Marin E."/>
            <person name="Kohn T."/>
            <person name="Peeters S.H."/>
            <person name="Heuer A."/>
            <person name="Rast P."/>
            <person name="Oberbeckmann S."/>
            <person name="Bunk B."/>
            <person name="Jeske O."/>
            <person name="Meyerdierks A."/>
            <person name="Storesund J.E."/>
            <person name="Kallscheuer N."/>
            <person name="Luecker S."/>
            <person name="Lage O.M."/>
            <person name="Pohl T."/>
            <person name="Merkel B.J."/>
            <person name="Hornburger P."/>
            <person name="Mueller R.-W."/>
            <person name="Bruemmer F."/>
            <person name="Labrenz M."/>
            <person name="Spormann A.M."/>
            <person name="Op Den Camp H."/>
            <person name="Overmann J."/>
            <person name="Amann R."/>
            <person name="Jetten M.S.M."/>
            <person name="Mascher T."/>
            <person name="Medema M.H."/>
            <person name="Devos D.P."/>
            <person name="Kaster A.-K."/>
            <person name="Ovreas L."/>
            <person name="Rohde M."/>
            <person name="Galperin M.Y."/>
            <person name="Jogler C."/>
        </authorList>
    </citation>
    <scope>NUCLEOTIDE SEQUENCE [LARGE SCALE GENOMIC DNA]</scope>
    <source>
        <strain evidence="3 4">Pla52o</strain>
    </source>
</reference>
<dbReference type="SUPFAM" id="SSF48230">
    <property type="entry name" value="Chondroitin AC/alginate lyase"/>
    <property type="match status" value="1"/>
</dbReference>
<evidence type="ECO:0000256" key="1">
    <source>
        <dbReference type="SAM" id="MobiDB-lite"/>
    </source>
</evidence>
<dbReference type="InterPro" id="IPR008929">
    <property type="entry name" value="Chondroitin_lyas"/>
</dbReference>
<dbReference type="InterPro" id="IPR040925">
    <property type="entry name" value="HepII_C"/>
</dbReference>